<proteinExistence type="predicted"/>
<accession>A0ABR1TEJ5</accession>
<gene>
    <name evidence="2" type="ORF">PG993_004127</name>
</gene>
<keyword evidence="3" id="KW-1185">Reference proteome</keyword>
<protein>
    <submittedName>
        <fullName evidence="2">Class V chitinase</fullName>
    </submittedName>
</protein>
<dbReference type="EMBL" id="JAQQWK010000003">
    <property type="protein sequence ID" value="KAK8044103.1"/>
    <property type="molecule type" value="Genomic_DNA"/>
</dbReference>
<sequence>MLSIAKSVAAIFDLQHEGHFAPFDGTVYPCAERVINRHLSVATSLRQGARLTKSYLGHISLNTQAKQNRAKAQIDIVKVRSGSQLAAAFVDFWNREQDPTHSQARFKSCGTTGKLFCDSLSPFCPPGIFGNPHGGGSSGSNPNDPDEDPEDPEDHHHTMLISDLDGKGYPQYIAASDAQSLDADMNDWFAAIRSSYVQTVTVTKTKKPTTSTTVVVVPGPPPPKATCDYWYEFSLLHFRISGIMGWAEEDRGRGLHDNEERLRLGDVVVVAVADREPRADGRLLPALPAGQRLRRRFPRRVGALQGRLEQRRPGRAGLRSELEVCSDVYI</sequence>
<name>A0ABR1TEJ5_9PEZI</name>
<comment type="caution">
    <text evidence="2">The sequence shown here is derived from an EMBL/GenBank/DDBJ whole genome shotgun (WGS) entry which is preliminary data.</text>
</comment>
<evidence type="ECO:0000313" key="3">
    <source>
        <dbReference type="Proteomes" id="UP001444661"/>
    </source>
</evidence>
<dbReference type="Proteomes" id="UP001444661">
    <property type="component" value="Unassembled WGS sequence"/>
</dbReference>
<evidence type="ECO:0000313" key="2">
    <source>
        <dbReference type="EMBL" id="KAK8044103.1"/>
    </source>
</evidence>
<organism evidence="2 3">
    <name type="scientific">Apiospora rasikravindrae</name>
    <dbReference type="NCBI Taxonomy" id="990691"/>
    <lineage>
        <taxon>Eukaryota</taxon>
        <taxon>Fungi</taxon>
        <taxon>Dikarya</taxon>
        <taxon>Ascomycota</taxon>
        <taxon>Pezizomycotina</taxon>
        <taxon>Sordariomycetes</taxon>
        <taxon>Xylariomycetidae</taxon>
        <taxon>Amphisphaeriales</taxon>
        <taxon>Apiosporaceae</taxon>
        <taxon>Apiospora</taxon>
    </lineage>
</organism>
<reference evidence="2 3" key="1">
    <citation type="submission" date="2023-01" db="EMBL/GenBank/DDBJ databases">
        <title>Analysis of 21 Apiospora genomes using comparative genomics revels a genus with tremendous synthesis potential of carbohydrate active enzymes and secondary metabolites.</title>
        <authorList>
            <person name="Sorensen T."/>
        </authorList>
    </citation>
    <scope>NUCLEOTIDE SEQUENCE [LARGE SCALE GENOMIC DNA]</scope>
    <source>
        <strain evidence="2 3">CBS 33761</strain>
    </source>
</reference>
<feature type="region of interest" description="Disordered" evidence="1">
    <location>
        <begin position="128"/>
        <end position="160"/>
    </location>
</feature>
<evidence type="ECO:0000256" key="1">
    <source>
        <dbReference type="SAM" id="MobiDB-lite"/>
    </source>
</evidence>